<dbReference type="EMBL" id="AP024237">
    <property type="protein sequence ID" value="BCO36247.1"/>
    <property type="molecule type" value="Genomic_DNA"/>
</dbReference>
<keyword evidence="2 7" id="KW-0349">Heme</keyword>
<dbReference type="PRINTS" id="PR00359">
    <property type="entry name" value="BP450"/>
</dbReference>
<evidence type="ECO:0000256" key="4">
    <source>
        <dbReference type="ARBA" id="ARBA00023002"/>
    </source>
</evidence>
<evidence type="ECO:0000313" key="9">
    <source>
        <dbReference type="Proteomes" id="UP000595446"/>
    </source>
</evidence>
<evidence type="ECO:0000256" key="7">
    <source>
        <dbReference type="RuleBase" id="RU000461"/>
    </source>
</evidence>
<dbReference type="GO" id="GO:0016705">
    <property type="term" value="F:oxidoreductase activity, acting on paired donors, with incorporation or reduction of molecular oxygen"/>
    <property type="evidence" value="ECO:0007669"/>
    <property type="project" value="InterPro"/>
</dbReference>
<dbReference type="AlphaFoldDB" id="A0A7R7JI46"/>
<dbReference type="GO" id="GO:0005506">
    <property type="term" value="F:iron ion binding"/>
    <property type="evidence" value="ECO:0007669"/>
    <property type="project" value="InterPro"/>
</dbReference>
<sequence length="413" mass="45717">MAQAMDGASAEVRDGGSDAAGFSPLDPALAAEFWPRMNALRESCPVGWSDQVWHERGDRGFWVVNDYADVMAAATNPQGFINAEGATPVQFDLDVLRQIPLETDPPLHRRIRRMLNPFFTPEALRSQEAGIAEKVDRLMTRCVARGTCDFIADFVNVLPPLVFFESFLEQEESEIGWVLDVLEVLHTQPERAVEEVPKLFKFCADLLQERRSEGRHDDLAGTIAHMGLTGEDGLELTEKQRIEVINLMIMAGMATTMGAMGCTAYQLAANQDLRASLRDVDDHMIERAVEEFLRYESPVPTGARTLAEDVEMSGCPMKAGDRVLLNWAAANRDPAKFANPDELDFARENISGHVAFGAGIHRCLGNHLARREMTASLKAIVALGRFEVEPGFVPDYRPSFARGPESLPVSMAR</sequence>
<dbReference type="SUPFAM" id="SSF48264">
    <property type="entry name" value="Cytochrome P450"/>
    <property type="match status" value="1"/>
</dbReference>
<evidence type="ECO:0000256" key="3">
    <source>
        <dbReference type="ARBA" id="ARBA00022723"/>
    </source>
</evidence>
<dbReference type="Pfam" id="PF00067">
    <property type="entry name" value="p450"/>
    <property type="match status" value="1"/>
</dbReference>
<dbReference type="InterPro" id="IPR002397">
    <property type="entry name" value="Cyt_P450_B"/>
</dbReference>
<keyword evidence="3 7" id="KW-0479">Metal-binding</keyword>
<dbReference type="PROSITE" id="PS00086">
    <property type="entry name" value="CYTOCHROME_P450"/>
    <property type="match status" value="1"/>
</dbReference>
<dbReference type="GO" id="GO:0004497">
    <property type="term" value="F:monooxygenase activity"/>
    <property type="evidence" value="ECO:0007669"/>
    <property type="project" value="UniProtKB-KW"/>
</dbReference>
<organism evidence="8 9">
    <name type="scientific">Mycobacterium heckeshornense</name>
    <dbReference type="NCBI Taxonomy" id="110505"/>
    <lineage>
        <taxon>Bacteria</taxon>
        <taxon>Bacillati</taxon>
        <taxon>Actinomycetota</taxon>
        <taxon>Actinomycetes</taxon>
        <taxon>Mycobacteriales</taxon>
        <taxon>Mycobacteriaceae</taxon>
        <taxon>Mycobacterium</taxon>
    </lineage>
</organism>
<protein>
    <submittedName>
        <fullName evidence="8">Cytochrome P450 monooxygenase</fullName>
    </submittedName>
</protein>
<evidence type="ECO:0000256" key="1">
    <source>
        <dbReference type="ARBA" id="ARBA00010617"/>
    </source>
</evidence>
<dbReference type="Gene3D" id="1.10.630.10">
    <property type="entry name" value="Cytochrome P450"/>
    <property type="match status" value="1"/>
</dbReference>
<name>A0A7R7JI46_9MYCO</name>
<comment type="similarity">
    <text evidence="1 7">Belongs to the cytochrome P450 family.</text>
</comment>
<reference evidence="8 9" key="1">
    <citation type="submission" date="2020-12" db="EMBL/GenBank/DDBJ databases">
        <title>Complete genome sequence of Mycobacterium heckeshornense JCM 15655T, closely related to a pathogenic non-tuberculous mycobacterial species Mycobacterium xenopi.</title>
        <authorList>
            <person name="Yoshida M."/>
            <person name="Fukano H."/>
            <person name="Asakura T."/>
            <person name="Suzuki M."/>
            <person name="Hoshino Y."/>
        </authorList>
    </citation>
    <scope>NUCLEOTIDE SEQUENCE [LARGE SCALE GENOMIC DNA]</scope>
    <source>
        <strain evidence="8 9">JCM 15655</strain>
    </source>
</reference>
<proteinExistence type="inferred from homology"/>
<accession>A0A7R7JI46</accession>
<evidence type="ECO:0000256" key="5">
    <source>
        <dbReference type="ARBA" id="ARBA00023004"/>
    </source>
</evidence>
<dbReference type="Proteomes" id="UP000595446">
    <property type="component" value="Chromosome"/>
</dbReference>
<evidence type="ECO:0000313" key="8">
    <source>
        <dbReference type="EMBL" id="BCO36247.1"/>
    </source>
</evidence>
<evidence type="ECO:0000256" key="6">
    <source>
        <dbReference type="ARBA" id="ARBA00023033"/>
    </source>
</evidence>
<keyword evidence="9" id="KW-1185">Reference proteome</keyword>
<keyword evidence="6 7" id="KW-0503">Monooxygenase</keyword>
<dbReference type="PANTHER" id="PTHR46696">
    <property type="entry name" value="P450, PUTATIVE (EUROFUNG)-RELATED"/>
    <property type="match status" value="1"/>
</dbReference>
<dbReference type="InterPro" id="IPR017972">
    <property type="entry name" value="Cyt_P450_CS"/>
</dbReference>
<keyword evidence="4 7" id="KW-0560">Oxidoreductase</keyword>
<dbReference type="RefSeq" id="WP_235435020.1">
    <property type="nucleotide sequence ID" value="NZ_AP024237.1"/>
</dbReference>
<dbReference type="InterPro" id="IPR036396">
    <property type="entry name" value="Cyt_P450_sf"/>
</dbReference>
<gene>
    <name evidence="8" type="ORF">MHEC_26800</name>
</gene>
<dbReference type="InterPro" id="IPR001128">
    <property type="entry name" value="Cyt_P450"/>
</dbReference>
<keyword evidence="5 7" id="KW-0408">Iron</keyword>
<evidence type="ECO:0000256" key="2">
    <source>
        <dbReference type="ARBA" id="ARBA00022617"/>
    </source>
</evidence>
<dbReference type="GO" id="GO:0020037">
    <property type="term" value="F:heme binding"/>
    <property type="evidence" value="ECO:0007669"/>
    <property type="project" value="InterPro"/>
</dbReference>
<dbReference type="PANTHER" id="PTHR46696:SF6">
    <property type="entry name" value="P450, PUTATIVE (EUROFUNG)-RELATED"/>
    <property type="match status" value="1"/>
</dbReference>